<dbReference type="PANTHER" id="PTHR47959:SF1">
    <property type="entry name" value="ATP-DEPENDENT RNA HELICASE DBPA"/>
    <property type="match status" value="1"/>
</dbReference>
<feature type="compositionally biased region" description="Gly residues" evidence="14">
    <location>
        <begin position="729"/>
        <end position="742"/>
    </location>
</feature>
<sequence length="742" mass="80416">MQLPRGESDDEEDNEEDEVGQDGELEFSGFADEDDIDVQSEEEDADEFGGGIVPAGGDADSEEDKDDDEDPLGSSDDDEDDEDEDGEDDVSDQDDDVESASEADSDHETEVEKARKAAFFASEETANGKTSSSATKDAATAQDALSSFQSFSLSRPLLRGLAALSFSTPTPIQSRTIPIALAGKDIVAGAVTGSGKTAAFLIPILERLAHRPRGGSEAKTRVVVLTPTRELAVQCFNVGKALARYTDVRFCLCVGGLSSKSQEQELKTRPEIVIATPGRLIDHIRNSASFGIDDVEILVMDEADRMLEEGFAAELNEIIQATPKGRQTMLFSATMTDDVDELVRLSLRRPVRLFVDPKRSTATKLVQEFVRVRGATGGEAEGSSSAVSRRTEDEARPALLISLCLRTFRHQVIIFVRSKKLAHQLKILFGLVGLAAAELHGDLSQEQRLGSLQSFKEGKVDFLLATDLASRGLDIKGVQTVINYDMPAQLEVYIHRVGRTARAGKEGRAVTLVGEADRRLLKAVLKKSPASQVRHRLVPADIVGQVRDQLAELRSDVEAVLAEEKEEKALQLAERELKRGENLVEHRDEIMSRPKRTWFQTQQEKEEASRLSLRDYAPQRKDAQGKDRFAGLSRRKKRTKMAREEGAEDASAGRAMAAQIRAAKREEKPKELGVVERKKGKKEGKKGKKTKSSAQAAGGAKAGAVGGGAKKSGGAKKGKSAFSKDFGERGGGGGGGGKKGRK</sequence>
<evidence type="ECO:0000259" key="17">
    <source>
        <dbReference type="PROSITE" id="PS51195"/>
    </source>
</evidence>
<comment type="similarity">
    <text evidence="12">Belongs to the DEAD box helicase family.</text>
</comment>
<feature type="compositionally biased region" description="Basic and acidic residues" evidence="14">
    <location>
        <begin position="603"/>
        <end position="629"/>
    </location>
</feature>
<keyword evidence="13" id="KW-0175">Coiled coil</keyword>
<keyword evidence="4 12" id="KW-0547">Nucleotide-binding</keyword>
<evidence type="ECO:0000259" key="15">
    <source>
        <dbReference type="PROSITE" id="PS51192"/>
    </source>
</evidence>
<dbReference type="PROSITE" id="PS00039">
    <property type="entry name" value="DEAD_ATP_HELICASE"/>
    <property type="match status" value="1"/>
</dbReference>
<dbReference type="InterPro" id="IPR014014">
    <property type="entry name" value="RNA_helicase_DEAD_Q_motif"/>
</dbReference>
<evidence type="ECO:0000256" key="12">
    <source>
        <dbReference type="RuleBase" id="RU000492"/>
    </source>
</evidence>
<dbReference type="EC" id="3.6.4.13" evidence="2"/>
<evidence type="ECO:0000256" key="2">
    <source>
        <dbReference type="ARBA" id="ARBA00012552"/>
    </source>
</evidence>
<dbReference type="PROSITE" id="PS51194">
    <property type="entry name" value="HELICASE_CTER"/>
    <property type="match status" value="1"/>
</dbReference>
<dbReference type="EMBL" id="KZ819662">
    <property type="protein sequence ID" value="PWN30012.1"/>
    <property type="molecule type" value="Genomic_DNA"/>
</dbReference>
<keyword evidence="3" id="KW-0690">Ribosome biogenesis</keyword>
<feature type="domain" description="Helicase C-terminal" evidence="16">
    <location>
        <begin position="399"/>
        <end position="550"/>
    </location>
</feature>
<feature type="domain" description="Helicase ATP-binding" evidence="15">
    <location>
        <begin position="177"/>
        <end position="353"/>
    </location>
</feature>
<keyword evidence="19" id="KW-1185">Reference proteome</keyword>
<dbReference type="InterPro" id="IPR027417">
    <property type="entry name" value="P-loop_NTPase"/>
</dbReference>
<dbReference type="PROSITE" id="PS51195">
    <property type="entry name" value="Q_MOTIF"/>
    <property type="match status" value="1"/>
</dbReference>
<dbReference type="PROSITE" id="PS51192">
    <property type="entry name" value="HELICASE_ATP_BIND_1"/>
    <property type="match status" value="1"/>
</dbReference>
<accession>A0A316UXS2</accession>
<evidence type="ECO:0000256" key="4">
    <source>
        <dbReference type="ARBA" id="ARBA00022741"/>
    </source>
</evidence>
<dbReference type="CDD" id="cd17947">
    <property type="entry name" value="DEADc_DDX27"/>
    <property type="match status" value="1"/>
</dbReference>
<dbReference type="InterPro" id="IPR000629">
    <property type="entry name" value="RNA-helicase_DEAD-box_CS"/>
</dbReference>
<organism evidence="18 19">
    <name type="scientific">Jaminaea rosea</name>
    <dbReference type="NCBI Taxonomy" id="1569628"/>
    <lineage>
        <taxon>Eukaryota</taxon>
        <taxon>Fungi</taxon>
        <taxon>Dikarya</taxon>
        <taxon>Basidiomycota</taxon>
        <taxon>Ustilaginomycotina</taxon>
        <taxon>Exobasidiomycetes</taxon>
        <taxon>Microstromatales</taxon>
        <taxon>Microstromatales incertae sedis</taxon>
        <taxon>Jaminaea</taxon>
    </lineage>
</organism>
<dbReference type="GO" id="GO:0005829">
    <property type="term" value="C:cytosol"/>
    <property type="evidence" value="ECO:0007669"/>
    <property type="project" value="TreeGrafter"/>
</dbReference>
<feature type="compositionally biased region" description="Basic and acidic residues" evidence="14">
    <location>
        <begin position="104"/>
        <end position="113"/>
    </location>
</feature>
<dbReference type="SUPFAM" id="SSF52540">
    <property type="entry name" value="P-loop containing nucleoside triphosphate hydrolases"/>
    <property type="match status" value="1"/>
</dbReference>
<feature type="compositionally biased region" description="Basic residues" evidence="14">
    <location>
        <begin position="678"/>
        <end position="691"/>
    </location>
</feature>
<dbReference type="GO" id="GO:0042254">
    <property type="term" value="P:ribosome biogenesis"/>
    <property type="evidence" value="ECO:0007669"/>
    <property type="project" value="UniProtKB-KW"/>
</dbReference>
<keyword evidence="8" id="KW-0694">RNA-binding</keyword>
<dbReference type="InterPro" id="IPR011545">
    <property type="entry name" value="DEAD/DEAH_box_helicase_dom"/>
</dbReference>
<dbReference type="GO" id="GO:0003724">
    <property type="term" value="F:RNA helicase activity"/>
    <property type="evidence" value="ECO:0007669"/>
    <property type="project" value="UniProtKB-EC"/>
</dbReference>
<dbReference type="GO" id="GO:0010467">
    <property type="term" value="P:gene expression"/>
    <property type="evidence" value="ECO:0007669"/>
    <property type="project" value="UniProtKB-ARBA"/>
</dbReference>
<dbReference type="InterPro" id="IPR014001">
    <property type="entry name" value="Helicase_ATP-bd"/>
</dbReference>
<feature type="compositionally biased region" description="Gly residues" evidence="14">
    <location>
        <begin position="700"/>
        <end position="711"/>
    </location>
</feature>
<feature type="region of interest" description="Disordered" evidence="14">
    <location>
        <begin position="1"/>
        <end position="113"/>
    </location>
</feature>
<feature type="short sequence motif" description="Q motif" evidence="11">
    <location>
        <begin position="146"/>
        <end position="174"/>
    </location>
</feature>
<evidence type="ECO:0000256" key="5">
    <source>
        <dbReference type="ARBA" id="ARBA00022801"/>
    </source>
</evidence>
<dbReference type="AlphaFoldDB" id="A0A316UXS2"/>
<dbReference type="SMART" id="SM00487">
    <property type="entry name" value="DEXDc"/>
    <property type="match status" value="1"/>
</dbReference>
<comment type="subcellular location">
    <subcellularLocation>
        <location evidence="1">Nucleus</location>
    </subcellularLocation>
</comment>
<gene>
    <name evidence="18" type="ORF">BDZ90DRAFT_247584</name>
</gene>
<evidence type="ECO:0000256" key="9">
    <source>
        <dbReference type="ARBA" id="ARBA00023242"/>
    </source>
</evidence>
<feature type="compositionally biased region" description="Basic and acidic residues" evidence="14">
    <location>
        <begin position="663"/>
        <end position="677"/>
    </location>
</feature>
<feature type="domain" description="DEAD-box RNA helicase Q" evidence="17">
    <location>
        <begin position="146"/>
        <end position="174"/>
    </location>
</feature>
<evidence type="ECO:0000259" key="16">
    <source>
        <dbReference type="PROSITE" id="PS51194"/>
    </source>
</evidence>
<dbReference type="Pfam" id="PF00271">
    <property type="entry name" value="Helicase_C"/>
    <property type="match status" value="1"/>
</dbReference>
<evidence type="ECO:0000256" key="11">
    <source>
        <dbReference type="PROSITE-ProRule" id="PRU00552"/>
    </source>
</evidence>
<dbReference type="OrthoDB" id="10259843at2759"/>
<feature type="coiled-coil region" evidence="13">
    <location>
        <begin position="543"/>
        <end position="583"/>
    </location>
</feature>
<dbReference type="CDD" id="cd18787">
    <property type="entry name" value="SF2_C_DEAD"/>
    <property type="match status" value="1"/>
</dbReference>
<dbReference type="GO" id="GO:0016787">
    <property type="term" value="F:hydrolase activity"/>
    <property type="evidence" value="ECO:0007669"/>
    <property type="project" value="UniProtKB-KW"/>
</dbReference>
<dbReference type="Proteomes" id="UP000245884">
    <property type="component" value="Unassembled WGS sequence"/>
</dbReference>
<evidence type="ECO:0000256" key="8">
    <source>
        <dbReference type="ARBA" id="ARBA00022884"/>
    </source>
</evidence>
<proteinExistence type="inferred from homology"/>
<reference evidence="18 19" key="1">
    <citation type="journal article" date="2018" name="Mol. Biol. Evol.">
        <title>Broad Genomic Sampling Reveals a Smut Pathogenic Ancestry of the Fungal Clade Ustilaginomycotina.</title>
        <authorList>
            <person name="Kijpornyongpan T."/>
            <person name="Mondo S.J."/>
            <person name="Barry K."/>
            <person name="Sandor L."/>
            <person name="Lee J."/>
            <person name="Lipzen A."/>
            <person name="Pangilinan J."/>
            <person name="LaButti K."/>
            <person name="Hainaut M."/>
            <person name="Henrissat B."/>
            <person name="Grigoriev I.V."/>
            <person name="Spatafora J.W."/>
            <person name="Aime M.C."/>
        </authorList>
    </citation>
    <scope>NUCLEOTIDE SEQUENCE [LARGE SCALE GENOMIC DNA]</scope>
    <source>
        <strain evidence="18 19">MCA 5214</strain>
    </source>
</reference>
<keyword evidence="7 12" id="KW-0067">ATP-binding</keyword>
<dbReference type="GeneID" id="37029423"/>
<dbReference type="Pfam" id="PF00270">
    <property type="entry name" value="DEAD"/>
    <property type="match status" value="1"/>
</dbReference>
<evidence type="ECO:0000313" key="18">
    <source>
        <dbReference type="EMBL" id="PWN30012.1"/>
    </source>
</evidence>
<feature type="compositionally biased region" description="Acidic residues" evidence="14">
    <location>
        <begin position="8"/>
        <end position="47"/>
    </location>
</feature>
<dbReference type="STRING" id="1569628.A0A316UXS2"/>
<feature type="region of interest" description="Disordered" evidence="14">
    <location>
        <begin position="594"/>
        <end position="742"/>
    </location>
</feature>
<keyword evidence="6 12" id="KW-0347">Helicase</keyword>
<dbReference type="InterPro" id="IPR050079">
    <property type="entry name" value="DEAD_box_RNA_helicase"/>
</dbReference>
<comment type="catalytic activity">
    <reaction evidence="10">
        <text>ATP + H2O = ADP + phosphate + H(+)</text>
        <dbReference type="Rhea" id="RHEA:13065"/>
        <dbReference type="ChEBI" id="CHEBI:15377"/>
        <dbReference type="ChEBI" id="CHEBI:15378"/>
        <dbReference type="ChEBI" id="CHEBI:30616"/>
        <dbReference type="ChEBI" id="CHEBI:43474"/>
        <dbReference type="ChEBI" id="CHEBI:456216"/>
        <dbReference type="EC" id="3.6.4.13"/>
    </reaction>
</comment>
<evidence type="ECO:0000256" key="7">
    <source>
        <dbReference type="ARBA" id="ARBA00022840"/>
    </source>
</evidence>
<dbReference type="GO" id="GO:0005634">
    <property type="term" value="C:nucleus"/>
    <property type="evidence" value="ECO:0007669"/>
    <property type="project" value="UniProtKB-SubCell"/>
</dbReference>
<dbReference type="Gene3D" id="3.40.50.300">
    <property type="entry name" value="P-loop containing nucleotide triphosphate hydrolases"/>
    <property type="match status" value="2"/>
</dbReference>
<evidence type="ECO:0000256" key="10">
    <source>
        <dbReference type="ARBA" id="ARBA00047984"/>
    </source>
</evidence>
<evidence type="ECO:0000256" key="6">
    <source>
        <dbReference type="ARBA" id="ARBA00022806"/>
    </source>
</evidence>
<name>A0A316UXS2_9BASI</name>
<evidence type="ECO:0000256" key="1">
    <source>
        <dbReference type="ARBA" id="ARBA00004123"/>
    </source>
</evidence>
<dbReference type="GO" id="GO:0005524">
    <property type="term" value="F:ATP binding"/>
    <property type="evidence" value="ECO:0007669"/>
    <property type="project" value="UniProtKB-KW"/>
</dbReference>
<evidence type="ECO:0000256" key="13">
    <source>
        <dbReference type="SAM" id="Coils"/>
    </source>
</evidence>
<feature type="compositionally biased region" description="Low complexity" evidence="14">
    <location>
        <begin position="650"/>
        <end position="661"/>
    </location>
</feature>
<dbReference type="SMART" id="SM00490">
    <property type="entry name" value="HELICc"/>
    <property type="match status" value="1"/>
</dbReference>
<protein>
    <recommendedName>
        <fullName evidence="2">RNA helicase</fullName>
        <ecNumber evidence="2">3.6.4.13</ecNumber>
    </recommendedName>
</protein>
<dbReference type="RefSeq" id="XP_025364624.1">
    <property type="nucleotide sequence ID" value="XM_025507600.1"/>
</dbReference>
<dbReference type="InterPro" id="IPR001650">
    <property type="entry name" value="Helicase_C-like"/>
</dbReference>
<evidence type="ECO:0000313" key="19">
    <source>
        <dbReference type="Proteomes" id="UP000245884"/>
    </source>
</evidence>
<keyword evidence="5 12" id="KW-0378">Hydrolase</keyword>
<dbReference type="GO" id="GO:0003723">
    <property type="term" value="F:RNA binding"/>
    <property type="evidence" value="ECO:0007669"/>
    <property type="project" value="UniProtKB-KW"/>
</dbReference>
<evidence type="ECO:0000256" key="14">
    <source>
        <dbReference type="SAM" id="MobiDB-lite"/>
    </source>
</evidence>
<feature type="compositionally biased region" description="Acidic residues" evidence="14">
    <location>
        <begin position="59"/>
        <end position="103"/>
    </location>
</feature>
<evidence type="ECO:0000256" key="3">
    <source>
        <dbReference type="ARBA" id="ARBA00022517"/>
    </source>
</evidence>
<dbReference type="PANTHER" id="PTHR47959">
    <property type="entry name" value="ATP-DEPENDENT RNA HELICASE RHLE-RELATED"/>
    <property type="match status" value="1"/>
</dbReference>
<keyword evidence="9" id="KW-0539">Nucleus</keyword>